<dbReference type="EMBL" id="FN543104">
    <property type="protein sequence ID" value="CBA28265.1"/>
    <property type="molecule type" value="Genomic_DNA"/>
</dbReference>
<reference evidence="1" key="1">
    <citation type="journal article" date="2010" name="Nature">
        <title>The dynamic genome of Hydra.</title>
        <authorList>
            <person name="Chapman J.A."/>
            <person name="Kirkness E.F."/>
            <person name="Simakov O."/>
            <person name="Hampson S.E."/>
            <person name="Mitros T."/>
            <person name="Weinmaier T."/>
            <person name="Rattei T."/>
            <person name="Balasubramanian P.G."/>
            <person name="Borman J."/>
            <person name="Busam D."/>
            <person name="Disbennett K."/>
            <person name="Pfannkoch C."/>
            <person name="Sumin N."/>
            <person name="Sutton G."/>
            <person name="Viswanathan L."/>
            <person name="Walenz B."/>
            <person name="Goodstein D.M."/>
            <person name="Hellsten U."/>
            <person name="Kawashima T."/>
            <person name="Prochnik S.E."/>
            <person name="Putnam N.H."/>
            <person name="Shu S."/>
            <person name="Blumberg B."/>
            <person name="Dana C.E."/>
            <person name="Gee L."/>
            <person name="Kibler D.F."/>
            <person name="Law L."/>
            <person name="Lindgens D."/>
            <person name="Martinez D.E."/>
            <person name="Peng J."/>
            <person name="Wigge P.A."/>
            <person name="Bertulat B."/>
            <person name="Guder C."/>
            <person name="Nakamura Y."/>
            <person name="Ozbek S."/>
            <person name="Watanabe H."/>
            <person name="Khalturin K."/>
            <person name="Hemmrich G."/>
            <person name="Franke A."/>
            <person name="Augustin R."/>
            <person name="Fraune S."/>
            <person name="Hayakawa E."/>
            <person name="Hayakawa S."/>
            <person name="Hirose M."/>
            <person name="Hwang J."/>
            <person name="Ikeo K."/>
            <person name="Nishimiya-Fujisawa C."/>
            <person name="Ogura A."/>
            <person name="Takahashi T."/>
            <person name="Steinmetz P.R."/>
            <person name="Zhang X."/>
            <person name="Aufschnaiter R."/>
            <person name="Eder M.K."/>
            <person name="Gorny A.K."/>
            <person name="Salvenmoser W."/>
            <person name="Heimberg A.M."/>
            <person name="Wheeler B.M."/>
            <person name="Peterson K.J."/>
            <person name="Boettger A."/>
            <person name="Tischler P."/>
            <person name="Wolf A."/>
            <person name="Gojobori T."/>
            <person name="Remington K.A."/>
            <person name="Strausberg R.L."/>
            <person name="Venter J."/>
            <person name="Technau U."/>
            <person name="Hobmayer B."/>
            <person name="Bosch T.C."/>
            <person name="Holstein T.W."/>
            <person name="Fujisawa T."/>
            <person name="Bode H.R."/>
            <person name="David C.N."/>
            <person name="Rokhsar D.S."/>
            <person name="Steele R.E."/>
        </authorList>
    </citation>
    <scope>NUCLEOTIDE SEQUENCE</scope>
</reference>
<gene>
    <name evidence="1" type="ORF">Csp_A06400</name>
</gene>
<organism evidence="1">
    <name type="scientific">Curvibacter symbiont subsp. Hydra magnipapillata</name>
    <dbReference type="NCBI Taxonomy" id="667019"/>
    <lineage>
        <taxon>Bacteria</taxon>
        <taxon>Pseudomonadati</taxon>
        <taxon>Pseudomonadota</taxon>
        <taxon>Betaproteobacteria</taxon>
        <taxon>Burkholderiales</taxon>
        <taxon>Comamonadaceae</taxon>
        <taxon>Curvibacter</taxon>
    </lineage>
</organism>
<dbReference type="AlphaFoldDB" id="C9Y939"/>
<proteinExistence type="predicted"/>
<sequence length="81" mass="9078">MQRFPTFGCQRLIQVVGQLLVSEFPYQFSDIGTPKGNTELFTLSNPKLATRMFHPKNLSYEAKKVTASDLSGELAPRLVNC</sequence>
<accession>C9Y939</accession>
<protein>
    <submittedName>
        <fullName evidence="1">Uncharacterized protein</fullName>
    </submittedName>
</protein>
<name>C9Y939_CURXX</name>
<evidence type="ECO:0000313" key="1">
    <source>
        <dbReference type="EMBL" id="CBA28265.1"/>
    </source>
</evidence>